<sequence>MAKLYAIGEALIDFIPQTRDVELKDVKGFEPQVGGAPANVASCVSRLGRESALITQLGQDAFGDLIEETLQKQGVDTTSISRTDEANTGLAFVSLTASGERDFAFYRKPSADMLLEASTLNLNFQADDILHFCSVDLIPSPMKKAHIEAIEQMEKANGTIIFDPNLRFPLWPSVDELKKTVLAFMPKAHIVKIADEELVYLTGSEDEASIQQLFKGNTQVIIYTEGAKGASIYTQQGKIAQHKGYKSKVQDTTGAGDAFIGAIIYQLLTGQARNQSFDYIQQNAQSMLSFSNAVASLSTTKEGAIGSLPTLAEVNEFMKS</sequence>
<reference evidence="6" key="1">
    <citation type="submission" date="2018-06" db="EMBL/GenBank/DDBJ databases">
        <authorList>
            <consortium name="Pathogen Informatics"/>
            <person name="Doyle S."/>
        </authorList>
    </citation>
    <scope>NUCLEOTIDE SEQUENCE [LARGE SCALE GENOMIC DNA]</scope>
    <source>
        <strain evidence="6">NCTC12218</strain>
    </source>
</reference>
<dbReference type="CDD" id="cd01167">
    <property type="entry name" value="bac_FRK"/>
    <property type="match status" value="1"/>
</dbReference>
<gene>
    <name evidence="6" type="primary">iolC_1</name>
    <name evidence="6" type="ORF">NCTC12218_00056</name>
</gene>
<dbReference type="AlphaFoldDB" id="A0A7Z7QMK8"/>
<accession>A0A7Z7QMK8</accession>
<dbReference type="EC" id="2.7.1.92" evidence="6"/>
<dbReference type="InterPro" id="IPR050306">
    <property type="entry name" value="PfkB_Carbo_kinase"/>
</dbReference>
<evidence type="ECO:0000256" key="1">
    <source>
        <dbReference type="ARBA" id="ARBA00010688"/>
    </source>
</evidence>
<keyword evidence="2 6" id="KW-0808">Transferase</keyword>
<dbReference type="PANTHER" id="PTHR43085">
    <property type="entry name" value="HEXOKINASE FAMILY MEMBER"/>
    <property type="match status" value="1"/>
</dbReference>
<dbReference type="Proteomes" id="UP000264146">
    <property type="component" value="Chromosome"/>
</dbReference>
<feature type="domain" description="Carbohydrate kinase PfkB" evidence="4">
    <location>
        <begin position="1"/>
        <end position="310"/>
    </location>
</feature>
<dbReference type="GO" id="GO:0047590">
    <property type="term" value="F:5-dehydro-2-deoxygluconokinase activity"/>
    <property type="evidence" value="ECO:0007669"/>
    <property type="project" value="UniProtKB-EC"/>
</dbReference>
<dbReference type="InterPro" id="IPR011611">
    <property type="entry name" value="PfkB_dom"/>
</dbReference>
<dbReference type="EC" id="2.7.1.4" evidence="6"/>
<dbReference type="GeneID" id="93788826"/>
<evidence type="ECO:0000313" key="6">
    <source>
        <dbReference type="EMBL" id="SUM85825.1"/>
    </source>
</evidence>
<dbReference type="InterPro" id="IPR029056">
    <property type="entry name" value="Ribokinase-like"/>
</dbReference>
<reference evidence="5 7" key="2">
    <citation type="submission" date="2020-11" db="EMBL/GenBank/DDBJ databases">
        <authorList>
            <consortium name="Pathogen Informatics"/>
        </authorList>
    </citation>
    <scope>NUCLEOTIDE SEQUENCE [LARGE SCALE GENOMIC DNA]</scope>
    <source>
        <strain evidence="5 7">NCTC12218</strain>
    </source>
</reference>
<evidence type="ECO:0000313" key="7">
    <source>
        <dbReference type="Proteomes" id="UP000264146"/>
    </source>
</evidence>
<dbReference type="PROSITE" id="PS00584">
    <property type="entry name" value="PFKB_KINASES_2"/>
    <property type="match status" value="1"/>
</dbReference>
<keyword evidence="3 6" id="KW-0418">Kinase</keyword>
<evidence type="ECO:0000259" key="4">
    <source>
        <dbReference type="Pfam" id="PF00294"/>
    </source>
</evidence>
<dbReference type="InterPro" id="IPR002173">
    <property type="entry name" value="Carboh/pur_kinase_PfkB_CS"/>
</dbReference>
<dbReference type="GO" id="GO:0008865">
    <property type="term" value="F:fructokinase activity"/>
    <property type="evidence" value="ECO:0007669"/>
    <property type="project" value="UniProtKB-EC"/>
</dbReference>
<dbReference type="Pfam" id="PF00294">
    <property type="entry name" value="PfkB"/>
    <property type="match status" value="1"/>
</dbReference>
<dbReference type="EMBL" id="LR962863">
    <property type="protein sequence ID" value="CAD7358475.1"/>
    <property type="molecule type" value="Genomic_DNA"/>
</dbReference>
<dbReference type="RefSeq" id="WP_016425775.1">
    <property type="nucleotide sequence ID" value="NZ_CABKRV010000002.1"/>
</dbReference>
<name>A0A7Z7QMK8_STASC</name>
<protein>
    <submittedName>
        <fullName evidence="6">Putative fructokinase</fullName>
        <ecNumber evidence="6">2.7.1.4</ecNumber>
        <ecNumber evidence="6">2.7.1.92</ecNumber>
    </submittedName>
</protein>
<evidence type="ECO:0000313" key="5">
    <source>
        <dbReference type="EMBL" id="CAD7358475.1"/>
    </source>
</evidence>
<dbReference type="PANTHER" id="PTHR43085:SF54">
    <property type="entry name" value="PUTATIVE-RELATED"/>
    <property type="match status" value="1"/>
</dbReference>
<comment type="similarity">
    <text evidence="1">Belongs to the carbohydrate kinase PfkB family.</text>
</comment>
<dbReference type="Gene3D" id="3.40.1190.20">
    <property type="match status" value="1"/>
</dbReference>
<proteinExistence type="inferred from homology"/>
<dbReference type="PROSITE" id="PS00583">
    <property type="entry name" value="PFKB_KINASES_1"/>
    <property type="match status" value="1"/>
</dbReference>
<dbReference type="EMBL" id="UHEF01000001">
    <property type="protein sequence ID" value="SUM85825.1"/>
    <property type="molecule type" value="Genomic_DNA"/>
</dbReference>
<evidence type="ECO:0000256" key="3">
    <source>
        <dbReference type="ARBA" id="ARBA00022777"/>
    </source>
</evidence>
<evidence type="ECO:0000256" key="2">
    <source>
        <dbReference type="ARBA" id="ARBA00022679"/>
    </source>
</evidence>
<dbReference type="SUPFAM" id="SSF53613">
    <property type="entry name" value="Ribokinase-like"/>
    <property type="match status" value="1"/>
</dbReference>
<organism evidence="6">
    <name type="scientific">Staphylococcus schleiferi</name>
    <dbReference type="NCBI Taxonomy" id="1295"/>
    <lineage>
        <taxon>Bacteria</taxon>
        <taxon>Bacillati</taxon>
        <taxon>Bacillota</taxon>
        <taxon>Bacilli</taxon>
        <taxon>Bacillales</taxon>
        <taxon>Staphylococcaceae</taxon>
        <taxon>Staphylococcus</taxon>
    </lineage>
</organism>